<feature type="transmembrane region" description="Helical" evidence="1">
    <location>
        <begin position="58"/>
        <end position="78"/>
    </location>
</feature>
<name>A0ABR2TEQ3_9ROSI</name>
<dbReference type="Proteomes" id="UP001396334">
    <property type="component" value="Unassembled WGS sequence"/>
</dbReference>
<evidence type="ECO:0000313" key="3">
    <source>
        <dbReference type="Proteomes" id="UP001396334"/>
    </source>
</evidence>
<keyword evidence="1" id="KW-0472">Membrane</keyword>
<comment type="caution">
    <text evidence="2">The sequence shown here is derived from an EMBL/GenBank/DDBJ whole genome shotgun (WGS) entry which is preliminary data.</text>
</comment>
<keyword evidence="3" id="KW-1185">Reference proteome</keyword>
<keyword evidence="1" id="KW-0812">Transmembrane</keyword>
<evidence type="ECO:0000256" key="1">
    <source>
        <dbReference type="SAM" id="Phobius"/>
    </source>
</evidence>
<dbReference type="EMBL" id="JBBPBN010000006">
    <property type="protein sequence ID" value="KAK9035894.1"/>
    <property type="molecule type" value="Genomic_DNA"/>
</dbReference>
<reference evidence="2 3" key="1">
    <citation type="journal article" date="2024" name="G3 (Bethesda)">
        <title>Genome assembly of Hibiscus sabdariffa L. provides insights into metabolisms of medicinal natural products.</title>
        <authorList>
            <person name="Kim T."/>
        </authorList>
    </citation>
    <scope>NUCLEOTIDE SEQUENCE [LARGE SCALE GENOMIC DNA]</scope>
    <source>
        <strain evidence="2">TK-2024</strain>
        <tissue evidence="2">Old leaves</tissue>
    </source>
</reference>
<proteinExistence type="predicted"/>
<gene>
    <name evidence="2" type="ORF">V6N11_077918</name>
</gene>
<sequence>MSTGGASKGAKKKRPFRFAVSRSSIGTVLGGGQSWSVQMGLFGMTFRKIVKSRDDRSTAWFLVDMDMGFVYGSSVVWLTTIDLGKASIYDFSGFCLVVEGNKRYNNVSSRLWSLSMENGGWVERWWILFYDSGGVWMWPWLFYRRKRAEIDKLKGLRRWLWRGIWWSTVESTMGLIVTGGLRTGRESLGMKDMWPQGEEV</sequence>
<feature type="transmembrane region" description="Helical" evidence="1">
    <location>
        <begin position="25"/>
        <end position="46"/>
    </location>
</feature>
<accession>A0ABR2TEQ3</accession>
<feature type="transmembrane region" description="Helical" evidence="1">
    <location>
        <begin position="164"/>
        <end position="184"/>
    </location>
</feature>
<protein>
    <submittedName>
        <fullName evidence="2">Uncharacterized protein</fullName>
    </submittedName>
</protein>
<feature type="transmembrane region" description="Helical" evidence="1">
    <location>
        <begin position="125"/>
        <end position="143"/>
    </location>
</feature>
<evidence type="ECO:0000313" key="2">
    <source>
        <dbReference type="EMBL" id="KAK9035894.1"/>
    </source>
</evidence>
<keyword evidence="1" id="KW-1133">Transmembrane helix</keyword>
<organism evidence="2 3">
    <name type="scientific">Hibiscus sabdariffa</name>
    <name type="common">roselle</name>
    <dbReference type="NCBI Taxonomy" id="183260"/>
    <lineage>
        <taxon>Eukaryota</taxon>
        <taxon>Viridiplantae</taxon>
        <taxon>Streptophyta</taxon>
        <taxon>Embryophyta</taxon>
        <taxon>Tracheophyta</taxon>
        <taxon>Spermatophyta</taxon>
        <taxon>Magnoliopsida</taxon>
        <taxon>eudicotyledons</taxon>
        <taxon>Gunneridae</taxon>
        <taxon>Pentapetalae</taxon>
        <taxon>rosids</taxon>
        <taxon>malvids</taxon>
        <taxon>Malvales</taxon>
        <taxon>Malvaceae</taxon>
        <taxon>Malvoideae</taxon>
        <taxon>Hibiscus</taxon>
    </lineage>
</organism>